<keyword evidence="2" id="KW-1185">Reference proteome</keyword>
<dbReference type="AlphaFoldDB" id="B2J8N0"/>
<gene>
    <name evidence="1" type="ordered locus">Npun_F2446</name>
</gene>
<reference evidence="1 2" key="2">
    <citation type="journal article" date="2013" name="Plant Physiol.">
        <title>A Nostoc punctiforme Sugar Transporter Necessary to Establish a Cyanobacterium-Plant Symbiosis.</title>
        <authorList>
            <person name="Ekman M."/>
            <person name="Picossi S."/>
            <person name="Campbell E.L."/>
            <person name="Meeks J.C."/>
            <person name="Flores E."/>
        </authorList>
    </citation>
    <scope>NUCLEOTIDE SEQUENCE [LARGE SCALE GENOMIC DNA]</scope>
    <source>
        <strain evidence="2">ATCC 29133 / PCC 73102</strain>
    </source>
</reference>
<organism evidence="1 2">
    <name type="scientific">Nostoc punctiforme (strain ATCC 29133 / PCC 73102)</name>
    <dbReference type="NCBI Taxonomy" id="63737"/>
    <lineage>
        <taxon>Bacteria</taxon>
        <taxon>Bacillati</taxon>
        <taxon>Cyanobacteriota</taxon>
        <taxon>Cyanophyceae</taxon>
        <taxon>Nostocales</taxon>
        <taxon>Nostocaceae</taxon>
        <taxon>Nostoc</taxon>
    </lineage>
</organism>
<name>B2J8N0_NOSP7</name>
<dbReference type="EnsemblBacteria" id="ACC81007">
    <property type="protein sequence ID" value="ACC81007"/>
    <property type="gene ID" value="Npun_F2446"/>
</dbReference>
<protein>
    <submittedName>
        <fullName evidence="1">Uncharacterized protein</fullName>
    </submittedName>
</protein>
<dbReference type="KEGG" id="npu:Npun_F2446"/>
<dbReference type="EMBL" id="CP001037">
    <property type="protein sequence ID" value="ACC81007.1"/>
    <property type="molecule type" value="Genomic_DNA"/>
</dbReference>
<sequence length="431" mass="48980">MKRILTFKKWKHWSKIKFLHCAEKLLAAVGIIIASVVFTATNTEVFAEDIYPQSKEFPLGLYSIHEAQDMERVRQFGWKIAQTYHFTPSFLETVAKGKMLALASLPGESEPIPEVEAANKITALAKSDRVAWWEFPEERRYWRDGEMAIVTNYASWTRKYDPKKRPNYMYIPGHYDATSVQQYVPYLDIIPSSIYTNYIGVPHAWVRWRMETTLKGIELAQATIGPDYLNGEKTPVAILELFHESGNAIATTEGAYHDFWQSIVSGARGILIFSYWHKRDHPNLESVLQTYHKAAGEIVGPEQLGSAILYGTRLDNVSFKIVAGPARTEEFYTYGMEQSLSFPSINLLTIVWNQFTYIIAVNSANEPVSVSFTGLSNTSTEATVLFENKTVLLNDGVLNAEFQPLGVHVFKISSSKVLKRKNQSIYAYFPR</sequence>
<dbReference type="HOGENOM" id="CLU_635900_0_0_3"/>
<dbReference type="Gene3D" id="3.20.20.80">
    <property type="entry name" value="Glycosidases"/>
    <property type="match status" value="1"/>
</dbReference>
<reference evidence="2" key="1">
    <citation type="submission" date="2008-04" db="EMBL/GenBank/DDBJ databases">
        <title>Complete sequence of chromosome of Nostoc punctiforme ATCC 29133.</title>
        <authorList>
            <consortium name="US DOE Joint Genome Institute"/>
            <person name="Copeland A."/>
            <person name="Lucas S."/>
            <person name="Lapidus A."/>
            <person name="Glavina del Rio T."/>
            <person name="Dalin E."/>
            <person name="Tice H."/>
            <person name="Pitluck S."/>
            <person name="Chain P."/>
            <person name="Malfatti S."/>
            <person name="Shin M."/>
            <person name="Vergez L."/>
            <person name="Schmutz J."/>
            <person name="Larimer F."/>
            <person name="Land M."/>
            <person name="Hauser L."/>
            <person name="Kyrpides N."/>
            <person name="Kim E."/>
            <person name="Meeks J.C."/>
            <person name="Elhai J."/>
            <person name="Campbell E.L."/>
            <person name="Thiel T."/>
            <person name="Longmire J."/>
            <person name="Potts M."/>
            <person name="Atlas R."/>
        </authorList>
    </citation>
    <scope>NUCLEOTIDE SEQUENCE [LARGE SCALE GENOMIC DNA]</scope>
    <source>
        <strain evidence="2">ATCC 29133 / PCC 73102</strain>
    </source>
</reference>
<proteinExistence type="predicted"/>
<evidence type="ECO:0000313" key="1">
    <source>
        <dbReference type="EMBL" id="ACC81007.1"/>
    </source>
</evidence>
<dbReference type="OrthoDB" id="479812at2"/>
<accession>B2J8N0</accession>
<dbReference type="RefSeq" id="WP_012409001.1">
    <property type="nucleotide sequence ID" value="NC_010628.1"/>
</dbReference>
<dbReference type="Proteomes" id="UP000001191">
    <property type="component" value="Chromosome"/>
</dbReference>
<evidence type="ECO:0000313" key="2">
    <source>
        <dbReference type="Proteomes" id="UP000001191"/>
    </source>
</evidence>
<dbReference type="STRING" id="63737.Npun_F2446"/>